<feature type="region of interest" description="Disordered" evidence="1">
    <location>
        <begin position="110"/>
        <end position="159"/>
    </location>
</feature>
<protein>
    <recommendedName>
        <fullName evidence="5">DUF732 domain-containing protein</fullName>
    </recommendedName>
</protein>
<dbReference type="OMA" id="DDIAHEY"/>
<evidence type="ECO:0000256" key="1">
    <source>
        <dbReference type="SAM" id="MobiDB-lite"/>
    </source>
</evidence>
<evidence type="ECO:0008006" key="5">
    <source>
        <dbReference type="Google" id="ProtNLM"/>
    </source>
</evidence>
<dbReference type="EMBL" id="BCTB01000053">
    <property type="protein sequence ID" value="GAT17549.1"/>
    <property type="molecule type" value="Genomic_DNA"/>
</dbReference>
<evidence type="ECO:0000313" key="3">
    <source>
        <dbReference type="EMBL" id="GAT17549.1"/>
    </source>
</evidence>
<name>A0A100XJ51_MYCTH</name>
<dbReference type="Proteomes" id="UP000069654">
    <property type="component" value="Unassembled WGS sequence"/>
</dbReference>
<evidence type="ECO:0000256" key="2">
    <source>
        <dbReference type="SAM" id="SignalP"/>
    </source>
</evidence>
<evidence type="ECO:0000313" key="4">
    <source>
        <dbReference type="Proteomes" id="UP000069654"/>
    </source>
</evidence>
<gene>
    <name evidence="3" type="ORF">RMCT_4518</name>
</gene>
<dbReference type="AlphaFoldDB" id="A0A100XJ51"/>
<accession>A0A100XJ51</accession>
<sequence length="159" mass="16675">MGGFIPFHRGWAWCRVAVGSALTVGVLMAAAAGPAHADVLDDVYAQYATGRGGGQVSNLVHDSMKLRALGFPPSRANIAAIEDALRYRPNQKPLIDALKDTVAYQRKRQAQAANAQTGPNPFTIGINQLPPGVPPDPTNPDQTGIFIAPGGSIQQPVGP</sequence>
<reference evidence="4" key="2">
    <citation type="submission" date="2016-02" db="EMBL/GenBank/DDBJ databases">
        <title>Draft genome sequence of five rapidly growing Mycobacterium species.</title>
        <authorList>
            <person name="Katahira K."/>
            <person name="Gotou Y."/>
            <person name="Iida K."/>
            <person name="Ogura Y."/>
            <person name="Hayashi T."/>
        </authorList>
    </citation>
    <scope>NUCLEOTIDE SEQUENCE [LARGE SCALE GENOMIC DNA]</scope>
    <source>
        <strain evidence="4">JCM6362</strain>
    </source>
</reference>
<reference evidence="3 4" key="1">
    <citation type="journal article" date="2016" name="Genome Announc.">
        <title>Draft Genome Sequences of Five Rapidly Growing Mycobacterium Species, M. thermoresistibile, M. fortuitum subsp. acetamidolyticum, M. canariasense, M. brisbanense, and M. novocastrense.</title>
        <authorList>
            <person name="Katahira K."/>
            <person name="Ogura Y."/>
            <person name="Gotoh Y."/>
            <person name="Hayashi T."/>
        </authorList>
    </citation>
    <scope>NUCLEOTIDE SEQUENCE [LARGE SCALE GENOMIC DNA]</scope>
    <source>
        <strain evidence="3 4">JCM6362</strain>
    </source>
</reference>
<comment type="caution">
    <text evidence="3">The sequence shown here is derived from an EMBL/GenBank/DDBJ whole genome shotgun (WGS) entry which is preliminary data.</text>
</comment>
<keyword evidence="2" id="KW-0732">Signal</keyword>
<proteinExistence type="predicted"/>
<feature type="signal peptide" evidence="2">
    <location>
        <begin position="1"/>
        <end position="37"/>
    </location>
</feature>
<organism evidence="3 4">
    <name type="scientific">Mycolicibacterium thermoresistibile</name>
    <name type="common">Mycobacterium thermoresistibile</name>
    <dbReference type="NCBI Taxonomy" id="1797"/>
    <lineage>
        <taxon>Bacteria</taxon>
        <taxon>Bacillati</taxon>
        <taxon>Actinomycetota</taxon>
        <taxon>Actinomycetes</taxon>
        <taxon>Mycobacteriales</taxon>
        <taxon>Mycobacteriaceae</taxon>
        <taxon>Mycolicibacterium</taxon>
    </lineage>
</organism>
<dbReference type="OrthoDB" id="4731062at2"/>
<feature type="chain" id="PRO_5007091058" description="DUF732 domain-containing protein" evidence="2">
    <location>
        <begin position="38"/>
        <end position="159"/>
    </location>
</feature>
<dbReference type="RefSeq" id="WP_003923784.1">
    <property type="nucleotide sequence ID" value="NZ_BCTB01000053.1"/>
</dbReference>
<dbReference type="STRING" id="1797.RMCT_4518"/>